<dbReference type="SUPFAM" id="SSF56053">
    <property type="entry name" value="Ribosomal protein L6"/>
    <property type="match status" value="1"/>
</dbReference>
<evidence type="ECO:0000313" key="8">
    <source>
        <dbReference type="Proteomes" id="UP000012073"/>
    </source>
</evidence>
<dbReference type="InterPro" id="IPR020040">
    <property type="entry name" value="Ribosomal_uL6_a/b-dom"/>
</dbReference>
<feature type="region of interest" description="Disordered" evidence="5">
    <location>
        <begin position="191"/>
        <end position="219"/>
    </location>
</feature>
<dbReference type="KEGG" id="ccp:CHC_T00007518001"/>
<dbReference type="PANTHER" id="PTHR11655:SF14">
    <property type="entry name" value="LARGE RIBOSOMAL SUBUNIT PROTEIN UL6M"/>
    <property type="match status" value="1"/>
</dbReference>
<comment type="similarity">
    <text evidence="1 4">Belongs to the universal ribosomal protein uL6 family.</text>
</comment>
<evidence type="ECO:0000256" key="4">
    <source>
        <dbReference type="RuleBase" id="RU003869"/>
    </source>
</evidence>
<dbReference type="PhylomeDB" id="R7QTP6"/>
<dbReference type="STRING" id="2769.R7QTP6"/>
<feature type="domain" description="Large ribosomal subunit protein uL6 alpha-beta" evidence="6">
    <location>
        <begin position="130"/>
        <end position="206"/>
    </location>
</feature>
<reference evidence="8" key="1">
    <citation type="journal article" date="2013" name="Proc. Natl. Acad. Sci. U.S.A.">
        <title>Genome structure and metabolic features in the red seaweed Chondrus crispus shed light on evolution of the Archaeplastida.</title>
        <authorList>
            <person name="Collen J."/>
            <person name="Porcel B."/>
            <person name="Carre W."/>
            <person name="Ball S.G."/>
            <person name="Chaparro C."/>
            <person name="Tonon T."/>
            <person name="Barbeyron T."/>
            <person name="Michel G."/>
            <person name="Noel B."/>
            <person name="Valentin K."/>
            <person name="Elias M."/>
            <person name="Artiguenave F."/>
            <person name="Arun A."/>
            <person name="Aury J.M."/>
            <person name="Barbosa-Neto J.F."/>
            <person name="Bothwell J.H."/>
            <person name="Bouget F.Y."/>
            <person name="Brillet L."/>
            <person name="Cabello-Hurtado F."/>
            <person name="Capella-Gutierrez S."/>
            <person name="Charrier B."/>
            <person name="Cladiere L."/>
            <person name="Cock J.M."/>
            <person name="Coelho S.M."/>
            <person name="Colleoni C."/>
            <person name="Czjzek M."/>
            <person name="Da Silva C."/>
            <person name="Delage L."/>
            <person name="Denoeud F."/>
            <person name="Deschamps P."/>
            <person name="Dittami S.M."/>
            <person name="Gabaldon T."/>
            <person name="Gachon C.M."/>
            <person name="Groisillier A."/>
            <person name="Herve C."/>
            <person name="Jabbari K."/>
            <person name="Katinka M."/>
            <person name="Kloareg B."/>
            <person name="Kowalczyk N."/>
            <person name="Labadie K."/>
            <person name="Leblanc C."/>
            <person name="Lopez P.J."/>
            <person name="McLachlan D.H."/>
            <person name="Meslet-Cladiere L."/>
            <person name="Moustafa A."/>
            <person name="Nehr Z."/>
            <person name="Nyvall Collen P."/>
            <person name="Panaud O."/>
            <person name="Partensky F."/>
            <person name="Poulain J."/>
            <person name="Rensing S.A."/>
            <person name="Rousvoal S."/>
            <person name="Samson G."/>
            <person name="Symeonidi A."/>
            <person name="Weissenbach J."/>
            <person name="Zambounis A."/>
            <person name="Wincker P."/>
            <person name="Boyen C."/>
        </authorList>
    </citation>
    <scope>NUCLEOTIDE SEQUENCE [LARGE SCALE GENOMIC DNA]</scope>
    <source>
        <strain evidence="8">cv. Stackhouse</strain>
    </source>
</reference>
<evidence type="ECO:0000256" key="1">
    <source>
        <dbReference type="ARBA" id="ARBA00009356"/>
    </source>
</evidence>
<dbReference type="RefSeq" id="XP_005711175.1">
    <property type="nucleotide sequence ID" value="XM_005711118.1"/>
</dbReference>
<dbReference type="PRINTS" id="PR00059">
    <property type="entry name" value="RIBOSOMALL6"/>
</dbReference>
<sequence>MSASSKLLPGPISLRQFYKYLGRFARYSPSSTRAVPPSKRIRAPIEPGVGIFFYPPDSWTKTHALAAGPLGQTEETIHPSKFQISRPITAPDGKYTPELQYWGVGGAVQVTKSLISGVEQGFAVALELHGVGYRAEADEERNKLVMRLGYSHVVEFPLNENDVFFTVINPQLVQVAGINRADVHQMAAKVRKARPPEPYKGKGVRYKNEPVRRKEAKKD</sequence>
<proteinExistence type="inferred from homology"/>
<name>R7QTP6_CHOCR</name>
<dbReference type="GO" id="GO:0005840">
    <property type="term" value="C:ribosome"/>
    <property type="evidence" value="ECO:0007669"/>
    <property type="project" value="UniProtKB-KW"/>
</dbReference>
<dbReference type="OrthoDB" id="540873at2759"/>
<dbReference type="Pfam" id="PF00347">
    <property type="entry name" value="Ribosomal_L6"/>
    <property type="match status" value="1"/>
</dbReference>
<gene>
    <name evidence="7" type="ORF">CHC_T00007518001</name>
</gene>
<dbReference type="PANTHER" id="PTHR11655">
    <property type="entry name" value="60S/50S RIBOSOMAL PROTEIN L6/L9"/>
    <property type="match status" value="1"/>
</dbReference>
<dbReference type="InterPro" id="IPR019906">
    <property type="entry name" value="Ribosomal_uL6_bac-type"/>
</dbReference>
<keyword evidence="3 4" id="KW-0687">Ribonucleoprotein</keyword>
<dbReference type="GO" id="GO:0003735">
    <property type="term" value="F:structural constituent of ribosome"/>
    <property type="evidence" value="ECO:0007669"/>
    <property type="project" value="InterPro"/>
</dbReference>
<organism evidence="7 8">
    <name type="scientific">Chondrus crispus</name>
    <name type="common">Carrageen Irish moss</name>
    <name type="synonym">Polymorpha crispa</name>
    <dbReference type="NCBI Taxonomy" id="2769"/>
    <lineage>
        <taxon>Eukaryota</taxon>
        <taxon>Rhodophyta</taxon>
        <taxon>Florideophyceae</taxon>
        <taxon>Rhodymeniophycidae</taxon>
        <taxon>Gigartinales</taxon>
        <taxon>Gigartinaceae</taxon>
        <taxon>Chondrus</taxon>
    </lineage>
</organism>
<dbReference type="GO" id="GO:0002181">
    <property type="term" value="P:cytoplasmic translation"/>
    <property type="evidence" value="ECO:0007669"/>
    <property type="project" value="TreeGrafter"/>
</dbReference>
<dbReference type="InterPro" id="IPR002358">
    <property type="entry name" value="Ribosomal_uL6_CS"/>
</dbReference>
<dbReference type="InterPro" id="IPR036789">
    <property type="entry name" value="Ribosomal_uL6-like_a/b-dom_sf"/>
</dbReference>
<dbReference type="InterPro" id="IPR000702">
    <property type="entry name" value="Ribosomal_uL6-like"/>
</dbReference>
<evidence type="ECO:0000313" key="7">
    <source>
        <dbReference type="EMBL" id="CDF40881.1"/>
    </source>
</evidence>
<dbReference type="GO" id="GO:1990904">
    <property type="term" value="C:ribonucleoprotein complex"/>
    <property type="evidence" value="ECO:0007669"/>
    <property type="project" value="UniProtKB-KW"/>
</dbReference>
<keyword evidence="2 4" id="KW-0689">Ribosomal protein</keyword>
<dbReference type="GO" id="GO:0019843">
    <property type="term" value="F:rRNA binding"/>
    <property type="evidence" value="ECO:0007669"/>
    <property type="project" value="InterPro"/>
</dbReference>
<dbReference type="Gramene" id="CDF40881">
    <property type="protein sequence ID" value="CDF40881"/>
    <property type="gene ID" value="CHC_T00007518001"/>
</dbReference>
<dbReference type="AlphaFoldDB" id="R7QTP6"/>
<dbReference type="OMA" id="LATIGMW"/>
<evidence type="ECO:0000256" key="5">
    <source>
        <dbReference type="SAM" id="MobiDB-lite"/>
    </source>
</evidence>
<keyword evidence="8" id="KW-1185">Reference proteome</keyword>
<evidence type="ECO:0000256" key="2">
    <source>
        <dbReference type="ARBA" id="ARBA00022980"/>
    </source>
</evidence>
<dbReference type="PROSITE" id="PS00525">
    <property type="entry name" value="RIBOSOMAL_L6_1"/>
    <property type="match status" value="1"/>
</dbReference>
<accession>R7QTP6</accession>
<dbReference type="EMBL" id="HG002260">
    <property type="protein sequence ID" value="CDF40881.1"/>
    <property type="molecule type" value="Genomic_DNA"/>
</dbReference>
<evidence type="ECO:0000259" key="6">
    <source>
        <dbReference type="Pfam" id="PF00347"/>
    </source>
</evidence>
<protein>
    <recommendedName>
        <fullName evidence="6">Large ribosomal subunit protein uL6 alpha-beta domain-containing protein</fullName>
    </recommendedName>
</protein>
<dbReference type="Proteomes" id="UP000012073">
    <property type="component" value="Unassembled WGS sequence"/>
</dbReference>
<feature type="compositionally biased region" description="Basic and acidic residues" evidence="5">
    <location>
        <begin position="194"/>
        <end position="219"/>
    </location>
</feature>
<dbReference type="Gene3D" id="3.90.930.12">
    <property type="entry name" value="Ribosomal protein L6, alpha-beta domain"/>
    <property type="match status" value="1"/>
</dbReference>
<evidence type="ECO:0000256" key="3">
    <source>
        <dbReference type="ARBA" id="ARBA00023274"/>
    </source>
</evidence>
<dbReference type="GeneID" id="17318890"/>